<organism evidence="2 3">
    <name type="scientific">Caenorhabditis briggsae</name>
    <dbReference type="NCBI Taxonomy" id="6238"/>
    <lineage>
        <taxon>Eukaryota</taxon>
        <taxon>Metazoa</taxon>
        <taxon>Ecdysozoa</taxon>
        <taxon>Nematoda</taxon>
        <taxon>Chromadorea</taxon>
        <taxon>Rhabditida</taxon>
        <taxon>Rhabditina</taxon>
        <taxon>Rhabditomorpha</taxon>
        <taxon>Rhabditoidea</taxon>
        <taxon>Rhabditidae</taxon>
        <taxon>Peloderinae</taxon>
        <taxon>Caenorhabditis</taxon>
    </lineage>
</organism>
<reference evidence="2 3" key="1">
    <citation type="submission" date="2022-05" db="EMBL/GenBank/DDBJ databases">
        <title>Chromosome-level reference genomes for two strains of Caenorhabditis briggsae: an improved platform for comparative genomics.</title>
        <authorList>
            <person name="Stevens L."/>
            <person name="Andersen E.C."/>
        </authorList>
    </citation>
    <scope>NUCLEOTIDE SEQUENCE [LARGE SCALE GENOMIC DNA]</scope>
    <source>
        <strain evidence="2">QX1410_ONT</strain>
        <tissue evidence="2">Whole-organism</tissue>
    </source>
</reference>
<name>A0AAE9CX93_CAEBR</name>
<feature type="region of interest" description="Disordered" evidence="1">
    <location>
        <begin position="34"/>
        <end position="219"/>
    </location>
</feature>
<accession>A0AAE9CX93</accession>
<dbReference type="Proteomes" id="UP000827892">
    <property type="component" value="Chromosome X"/>
</dbReference>
<proteinExistence type="predicted"/>
<evidence type="ECO:0000256" key="1">
    <source>
        <dbReference type="SAM" id="MobiDB-lite"/>
    </source>
</evidence>
<gene>
    <name evidence="2" type="ORF">L3Y34_012938</name>
</gene>
<feature type="compositionally biased region" description="Pro residues" evidence="1">
    <location>
        <begin position="146"/>
        <end position="157"/>
    </location>
</feature>
<protein>
    <submittedName>
        <fullName evidence="2">Uncharacterized protein</fullName>
    </submittedName>
</protein>
<evidence type="ECO:0000313" key="3">
    <source>
        <dbReference type="Proteomes" id="UP000827892"/>
    </source>
</evidence>
<dbReference type="AlphaFoldDB" id="A0AAE9CX93"/>
<sequence>MDNRDKTEYVEFLKQDHHIHQDPQTTTFAKISSPAFECPAGTPGPPEAAGPDEEPGQADQDRQPGSAGLSGTAKVLSSRFKRSWFGKLRKSHSKDFSVSTEYGTEGEDEYTVRGGGGDGYKTGPPGPPRPDVSPGMPGPDGQAGGAPPPEPPGPPVAPGNDKKPGATEQDGQSEEPGTSIINSPGVPGPAKPLVSPGQPGHYERSGVAPAGPPGNNGQP</sequence>
<evidence type="ECO:0000313" key="2">
    <source>
        <dbReference type="EMBL" id="ULT83972.1"/>
    </source>
</evidence>
<dbReference type="EMBL" id="CP090896">
    <property type="protein sequence ID" value="ULT83972.1"/>
    <property type="molecule type" value="Genomic_DNA"/>
</dbReference>
<feature type="compositionally biased region" description="Basic residues" evidence="1">
    <location>
        <begin position="79"/>
        <end position="92"/>
    </location>
</feature>